<sequence>MSHIDPIKTTEISCINPVKETTEISWTNPYEMTFYFFVPEQVFFEIAPILGSYDAFLHAKGQEIGLAASLIVQAAWAFVGGPEAAAKLSGGGLSISMSMIEEIFENEYSELINVFNQAKSNCSKYQYPRSSWELIHQTTWRYFPGRPCLVNSSWTFQGTNDPYTEYVE</sequence>
<reference evidence="1 2" key="1">
    <citation type="submission" date="2013-01" db="EMBL/GenBank/DDBJ databases">
        <title>The Genome Sequence of Clostridium colicanis 209318.</title>
        <authorList>
            <consortium name="The Broad Institute Genome Sequencing Platform"/>
            <person name="Earl A."/>
            <person name="Ward D."/>
            <person name="Feldgarden M."/>
            <person name="Gevers D."/>
            <person name="Courvalin P."/>
            <person name="Lambert T."/>
            <person name="Walker B."/>
            <person name="Young S.K."/>
            <person name="Zeng Q."/>
            <person name="Gargeya S."/>
            <person name="Fitzgerald M."/>
            <person name="Haas B."/>
            <person name="Abouelleil A."/>
            <person name="Alvarado L."/>
            <person name="Arachchi H.M."/>
            <person name="Berlin A.M."/>
            <person name="Chapman S.B."/>
            <person name="Dewar J."/>
            <person name="Goldberg J."/>
            <person name="Griggs A."/>
            <person name="Gujja S."/>
            <person name="Hansen M."/>
            <person name="Howarth C."/>
            <person name="Imamovic A."/>
            <person name="Larimer J."/>
            <person name="McCowan C."/>
            <person name="Murphy C."/>
            <person name="Neiman D."/>
            <person name="Pearson M."/>
            <person name="Priest M."/>
            <person name="Roberts A."/>
            <person name="Saif S."/>
            <person name="Shea T."/>
            <person name="Sisk P."/>
            <person name="Sykes S."/>
            <person name="Wortman J."/>
            <person name="Nusbaum C."/>
            <person name="Birren B."/>
        </authorList>
    </citation>
    <scope>NUCLEOTIDE SEQUENCE [LARGE SCALE GENOMIC DNA]</scope>
    <source>
        <strain evidence="1 2">209318</strain>
    </source>
</reference>
<name>N9W602_9CLOT</name>
<keyword evidence="2" id="KW-1185">Reference proteome</keyword>
<comment type="caution">
    <text evidence="1">The sequence shown here is derived from an EMBL/GenBank/DDBJ whole genome shotgun (WGS) entry which is preliminary data.</text>
</comment>
<dbReference type="PATRIC" id="fig|999411.4.peg.3261"/>
<evidence type="ECO:0000313" key="1">
    <source>
        <dbReference type="EMBL" id="ENY98435.1"/>
    </source>
</evidence>
<proteinExistence type="predicted"/>
<evidence type="ECO:0000313" key="2">
    <source>
        <dbReference type="Proteomes" id="UP000013097"/>
    </source>
</evidence>
<gene>
    <name evidence="1" type="ORF">HMPREF1092_03346</name>
</gene>
<protein>
    <submittedName>
        <fullName evidence="1">Uncharacterized protein</fullName>
    </submittedName>
</protein>
<dbReference type="HOGENOM" id="CLU_1583654_0_0_9"/>
<accession>N9W602</accession>
<organism evidence="1 2">
    <name type="scientific">Clostridium thermobutyricum</name>
    <dbReference type="NCBI Taxonomy" id="29372"/>
    <lineage>
        <taxon>Bacteria</taxon>
        <taxon>Bacillati</taxon>
        <taxon>Bacillota</taxon>
        <taxon>Clostridia</taxon>
        <taxon>Eubacteriales</taxon>
        <taxon>Clostridiaceae</taxon>
        <taxon>Clostridium</taxon>
    </lineage>
</organism>
<dbReference type="RefSeq" id="WP_002599786.1">
    <property type="nucleotide sequence ID" value="NZ_KB850961.1"/>
</dbReference>
<dbReference type="EMBL" id="AGYT01000027">
    <property type="protein sequence ID" value="ENY98435.1"/>
    <property type="molecule type" value="Genomic_DNA"/>
</dbReference>
<dbReference type="Proteomes" id="UP000013097">
    <property type="component" value="Unassembled WGS sequence"/>
</dbReference>
<dbReference type="AlphaFoldDB" id="N9W602"/>